<dbReference type="EMBL" id="JAMQYH010000555">
    <property type="protein sequence ID" value="KAJ1682619.1"/>
    <property type="molecule type" value="Genomic_DNA"/>
</dbReference>
<evidence type="ECO:0000313" key="3">
    <source>
        <dbReference type="Proteomes" id="UP001151287"/>
    </source>
</evidence>
<evidence type="ECO:0008006" key="4">
    <source>
        <dbReference type="Google" id="ProtNLM"/>
    </source>
</evidence>
<dbReference type="Proteomes" id="UP001151287">
    <property type="component" value="Unassembled WGS sequence"/>
</dbReference>
<organism evidence="2 3">
    <name type="scientific">Rhynchospora breviuscula</name>
    <dbReference type="NCBI Taxonomy" id="2022672"/>
    <lineage>
        <taxon>Eukaryota</taxon>
        <taxon>Viridiplantae</taxon>
        <taxon>Streptophyta</taxon>
        <taxon>Embryophyta</taxon>
        <taxon>Tracheophyta</taxon>
        <taxon>Spermatophyta</taxon>
        <taxon>Magnoliopsida</taxon>
        <taxon>Liliopsida</taxon>
        <taxon>Poales</taxon>
        <taxon>Cyperaceae</taxon>
        <taxon>Cyperoideae</taxon>
        <taxon>Rhynchosporeae</taxon>
        <taxon>Rhynchospora</taxon>
    </lineage>
</organism>
<dbReference type="PANTHER" id="PTHR34980">
    <property type="entry name" value="INNER MEMBRANE PROTEIN-RELATED-RELATED"/>
    <property type="match status" value="1"/>
</dbReference>
<dbReference type="PANTHER" id="PTHR34980:SF2">
    <property type="entry name" value="INNER MEMBRANE PROTEIN YHAH-RELATED"/>
    <property type="match status" value="1"/>
</dbReference>
<feature type="transmembrane region" description="Helical" evidence="1">
    <location>
        <begin position="42"/>
        <end position="66"/>
    </location>
</feature>
<dbReference type="InterPro" id="IPR008523">
    <property type="entry name" value="DUF805"/>
</dbReference>
<evidence type="ECO:0000313" key="2">
    <source>
        <dbReference type="EMBL" id="KAJ1682619.1"/>
    </source>
</evidence>
<proteinExistence type="predicted"/>
<feature type="transmembrane region" description="Helical" evidence="1">
    <location>
        <begin position="112"/>
        <end position="134"/>
    </location>
</feature>
<keyword evidence="1" id="KW-0812">Transmembrane</keyword>
<sequence>MTNPTSAPSLDQPYYGAPLKEAVRRFFQKYATFTGRASRSEFWWWILVAAIVNFVLNLLASIGGFALKPNGEFEIGGFAVFVLIVAGLWGLATIVPQIALTVRRLHDTNRSGFWYFIVLIPLIGSIVLLVFLLLDSDPQGARFDR</sequence>
<feature type="transmembrane region" description="Helical" evidence="1">
    <location>
        <begin position="78"/>
        <end position="100"/>
    </location>
</feature>
<dbReference type="GO" id="GO:0005886">
    <property type="term" value="C:plasma membrane"/>
    <property type="evidence" value="ECO:0007669"/>
    <property type="project" value="TreeGrafter"/>
</dbReference>
<gene>
    <name evidence="2" type="ORF">LUZ63_022156</name>
</gene>
<name>A0A9P9Z5D3_9POAL</name>
<reference evidence="2" key="1">
    <citation type="journal article" date="2022" name="Cell">
        <title>Repeat-based holocentromeres influence genome architecture and karyotype evolution.</title>
        <authorList>
            <person name="Hofstatter P.G."/>
            <person name="Thangavel G."/>
            <person name="Lux T."/>
            <person name="Neumann P."/>
            <person name="Vondrak T."/>
            <person name="Novak P."/>
            <person name="Zhang M."/>
            <person name="Costa L."/>
            <person name="Castellani M."/>
            <person name="Scott A."/>
            <person name="Toegelov H."/>
            <person name="Fuchs J."/>
            <person name="Mata-Sucre Y."/>
            <person name="Dias Y."/>
            <person name="Vanzela A.L.L."/>
            <person name="Huettel B."/>
            <person name="Almeida C.C.S."/>
            <person name="Simkova H."/>
            <person name="Souza G."/>
            <person name="Pedrosa-Harand A."/>
            <person name="Macas J."/>
            <person name="Mayer K.F.X."/>
            <person name="Houben A."/>
            <person name="Marques A."/>
        </authorList>
    </citation>
    <scope>NUCLEOTIDE SEQUENCE</scope>
    <source>
        <strain evidence="2">RhyBre1mFocal</strain>
    </source>
</reference>
<keyword evidence="3" id="KW-1185">Reference proteome</keyword>
<accession>A0A9P9Z5D3</accession>
<keyword evidence="1" id="KW-0472">Membrane</keyword>
<evidence type="ECO:0000256" key="1">
    <source>
        <dbReference type="SAM" id="Phobius"/>
    </source>
</evidence>
<keyword evidence="1" id="KW-1133">Transmembrane helix</keyword>
<comment type="caution">
    <text evidence="2">The sequence shown here is derived from an EMBL/GenBank/DDBJ whole genome shotgun (WGS) entry which is preliminary data.</text>
</comment>
<dbReference type="AlphaFoldDB" id="A0A9P9Z5D3"/>
<protein>
    <recommendedName>
        <fullName evidence="4">DUF805 domain-containing protein</fullName>
    </recommendedName>
</protein>
<dbReference type="Pfam" id="PF05656">
    <property type="entry name" value="DUF805"/>
    <property type="match status" value="1"/>
</dbReference>
<dbReference type="OrthoDB" id="10264817at2759"/>